<dbReference type="HOGENOM" id="CLU_215120_0_0_6"/>
<keyword evidence="2" id="KW-1185">Reference proteome</keyword>
<protein>
    <submittedName>
        <fullName evidence="1">Uncharacterized protein</fullName>
    </submittedName>
</protein>
<dbReference type="RefSeq" id="WP_013365832.1">
    <property type="nucleotide sequence ID" value="NC_014618.1"/>
</dbReference>
<proteinExistence type="predicted"/>
<dbReference type="AlphaFoldDB" id="E3G2R0"/>
<dbReference type="STRING" id="701347.Entcl_1835"/>
<reference evidence="2" key="1">
    <citation type="submission" date="2010-10" db="EMBL/GenBank/DDBJ databases">
        <title>Complete sequence of Enterobacter cloacae SCF1.</title>
        <authorList>
            <consortium name="US DOE Joint Genome Institute"/>
            <person name="Lucas S."/>
            <person name="Copeland A."/>
            <person name="Lapidus A."/>
            <person name="Cheng J.-F."/>
            <person name="Bruce D."/>
            <person name="Goodwin L."/>
            <person name="Pitluck S."/>
            <person name="Davenport K."/>
            <person name="Detter J.C."/>
            <person name="Han C."/>
            <person name="Tapia R."/>
            <person name="Land M."/>
            <person name="Hauser L."/>
            <person name="Chang Y.-J."/>
            <person name="Jeffries C."/>
            <person name="Kyrpides N."/>
            <person name="Ivanova N."/>
            <person name="Mikhailova N."/>
            <person name="DeAngelis K."/>
            <person name="Arkin A.P."/>
            <person name="Chivian D."/>
            <person name="Edwards B."/>
            <person name="Woo H."/>
            <person name="Hazen T.C."/>
            <person name="Woyke T."/>
        </authorList>
    </citation>
    <scope>NUCLEOTIDE SEQUENCE [LARGE SCALE GENOMIC DNA]</scope>
    <source>
        <strain evidence="2">SCF1</strain>
    </source>
</reference>
<dbReference type="KEGG" id="esc:Entcl_1835"/>
<dbReference type="Proteomes" id="UP000006872">
    <property type="component" value="Chromosome"/>
</dbReference>
<evidence type="ECO:0000313" key="1">
    <source>
        <dbReference type="EMBL" id="ADO48091.1"/>
    </source>
</evidence>
<gene>
    <name evidence="1" type="ordered locus">Entcl_1835</name>
</gene>
<name>E3G2R0_ENTLS</name>
<reference evidence="1 2" key="2">
    <citation type="journal article" date="2011" name="Stand. Genomic Sci.">
        <title>Complete genome sequence of 'Enterobacter lignolyticus' SCF1.</title>
        <authorList>
            <person name="Deangelis K.M."/>
            <person name="D'Haeseleer P."/>
            <person name="Chivian D."/>
            <person name="Fortney J.L."/>
            <person name="Khudyakov J."/>
            <person name="Simmons B."/>
            <person name="Woo H."/>
            <person name="Arkin A.P."/>
            <person name="Davenport K.W."/>
            <person name="Goodwin L."/>
            <person name="Chen A."/>
            <person name="Ivanova N."/>
            <person name="Kyrpides N.C."/>
            <person name="Mavromatis K."/>
            <person name="Woyke T."/>
            <person name="Hazen T.C."/>
        </authorList>
    </citation>
    <scope>NUCLEOTIDE SEQUENCE [LARGE SCALE GENOMIC DNA]</scope>
    <source>
        <strain evidence="1 2">SCF1</strain>
    </source>
</reference>
<dbReference type="EMBL" id="CP002272">
    <property type="protein sequence ID" value="ADO48091.1"/>
    <property type="molecule type" value="Genomic_DNA"/>
</dbReference>
<sequence length="46" mass="5231">MVDLARRPVHCQAVRLPIFWSIVRRICYVLAQKGNPAADQQPAVRS</sequence>
<organism evidence="1 2">
    <name type="scientific">Enterobacter lignolyticus (strain SCF1)</name>
    <dbReference type="NCBI Taxonomy" id="701347"/>
    <lineage>
        <taxon>Bacteria</taxon>
        <taxon>Pseudomonadati</taxon>
        <taxon>Pseudomonadota</taxon>
        <taxon>Gammaproteobacteria</taxon>
        <taxon>Enterobacterales</taxon>
        <taxon>Enterobacteriaceae</taxon>
        <taxon>Pluralibacter</taxon>
    </lineage>
</organism>
<evidence type="ECO:0000313" key="2">
    <source>
        <dbReference type="Proteomes" id="UP000006872"/>
    </source>
</evidence>
<accession>E3G2R0</accession>